<dbReference type="PANTHER" id="PTHR13812">
    <property type="entry name" value="KETIMINE REDUCTASE MU-CRYSTALLIN"/>
    <property type="match status" value="1"/>
</dbReference>
<dbReference type="GO" id="GO:0019752">
    <property type="term" value="P:carboxylic acid metabolic process"/>
    <property type="evidence" value="ECO:0007669"/>
    <property type="project" value="UniProtKB-ARBA"/>
</dbReference>
<reference evidence="2 3" key="1">
    <citation type="submission" date="2018-01" db="EMBL/GenBank/DDBJ databases">
        <title>Denitrification phenotypes of diverse strains of Pseudomonas stutzeri.</title>
        <authorList>
            <person name="Milligan D.A."/>
            <person name="Bergaust L."/>
            <person name="Bakken L.R."/>
            <person name="Frostegard A."/>
        </authorList>
    </citation>
    <scope>NUCLEOTIDE SEQUENCE [LARGE SCALE GENOMIC DNA]</scope>
    <source>
        <strain evidence="2 3">28a3</strain>
    </source>
</reference>
<dbReference type="GO" id="GO:0005737">
    <property type="term" value="C:cytoplasm"/>
    <property type="evidence" value="ECO:0007669"/>
    <property type="project" value="TreeGrafter"/>
</dbReference>
<dbReference type="Proteomes" id="UP000235897">
    <property type="component" value="Unassembled WGS sequence"/>
</dbReference>
<dbReference type="PIRSF" id="PIRSF001439">
    <property type="entry name" value="CryM"/>
    <property type="match status" value="1"/>
</dbReference>
<comment type="similarity">
    <text evidence="1">Belongs to the ornithine cyclodeaminase/mu-crystallin family.</text>
</comment>
<dbReference type="OrthoDB" id="9809203at2"/>
<evidence type="ECO:0000313" key="3">
    <source>
        <dbReference type="Proteomes" id="UP000235897"/>
    </source>
</evidence>
<dbReference type="Pfam" id="PF02423">
    <property type="entry name" value="OCD_Mu_crystall"/>
    <property type="match status" value="1"/>
</dbReference>
<dbReference type="PANTHER" id="PTHR13812:SF19">
    <property type="entry name" value="KETIMINE REDUCTASE MU-CRYSTALLIN"/>
    <property type="match status" value="1"/>
</dbReference>
<organism evidence="2 3">
    <name type="scientific">Stutzerimonas stutzeri</name>
    <name type="common">Pseudomonas stutzeri</name>
    <dbReference type="NCBI Taxonomy" id="316"/>
    <lineage>
        <taxon>Bacteria</taxon>
        <taxon>Pseudomonadati</taxon>
        <taxon>Pseudomonadota</taxon>
        <taxon>Gammaproteobacteria</taxon>
        <taxon>Pseudomonadales</taxon>
        <taxon>Pseudomonadaceae</taxon>
        <taxon>Stutzerimonas</taxon>
    </lineage>
</organism>
<accession>A0A2N8SZV6</accession>
<dbReference type="InterPro" id="IPR036291">
    <property type="entry name" value="NAD(P)-bd_dom_sf"/>
</dbReference>
<dbReference type="EC" id="4.3.1.12" evidence="2"/>
<dbReference type="InterPro" id="IPR003462">
    <property type="entry name" value="ODC_Mu_crystall"/>
</dbReference>
<gene>
    <name evidence="2" type="ORF">CXL00_02825</name>
</gene>
<sequence length="318" mass="34328">MQLNAEQVRDALPWPSLIEALTDVFSRDDVCSPVRHHHFIDVPGEPQATLLLMPAWIDGEYLGVKQVNVFPGNNTRNLPGLSSHYLLSCGKTGQPLGMFEGNELTARRTAAASALASRYLSREDSSSLLMVGAGRMGRRLIPAHMSVRPISRVQVWDRNEAASVALVEELNALDIPAEVCKGDRLQQAAGEADIISCATLATAPVIQGDWLKPGVHLDLVGSFTPSMREADNRAMQRCDVFVDTRAGALSETGDLIIPISEGALSAEDIVAQLAELCRGQHAGRAALEDPADAMTLFKSVGDSREDLAAAILAYRNHR</sequence>
<keyword evidence="2" id="KW-0456">Lyase</keyword>
<dbReference type="InterPro" id="IPR023401">
    <property type="entry name" value="ODC_N"/>
</dbReference>
<evidence type="ECO:0000256" key="1">
    <source>
        <dbReference type="ARBA" id="ARBA00008903"/>
    </source>
</evidence>
<dbReference type="RefSeq" id="WP_102845945.1">
    <property type="nucleotide sequence ID" value="NZ_JAMOIG010000003.1"/>
</dbReference>
<dbReference type="SUPFAM" id="SSF51735">
    <property type="entry name" value="NAD(P)-binding Rossmann-fold domains"/>
    <property type="match status" value="1"/>
</dbReference>
<dbReference type="GO" id="GO:0016491">
    <property type="term" value="F:oxidoreductase activity"/>
    <property type="evidence" value="ECO:0007669"/>
    <property type="project" value="UniProtKB-ARBA"/>
</dbReference>
<dbReference type="AlphaFoldDB" id="A0A2N8SZV6"/>
<proteinExistence type="inferred from homology"/>
<dbReference type="Gene3D" id="3.30.1780.10">
    <property type="entry name" value="ornithine cyclodeaminase, domain 1"/>
    <property type="match status" value="1"/>
</dbReference>
<dbReference type="GO" id="GO:0008473">
    <property type="term" value="F:ornithine cyclodeaminase activity"/>
    <property type="evidence" value="ECO:0007669"/>
    <property type="project" value="UniProtKB-EC"/>
</dbReference>
<name>A0A2N8SZV6_STUST</name>
<protein>
    <submittedName>
        <fullName evidence="2">Ornithine cyclodeaminase</fullName>
        <ecNumber evidence="2">4.3.1.12</ecNumber>
    </submittedName>
</protein>
<comment type="caution">
    <text evidence="2">The sequence shown here is derived from an EMBL/GenBank/DDBJ whole genome shotgun (WGS) entry which is preliminary data.</text>
</comment>
<evidence type="ECO:0000313" key="2">
    <source>
        <dbReference type="EMBL" id="PNG07998.1"/>
    </source>
</evidence>
<dbReference type="Gene3D" id="3.40.50.720">
    <property type="entry name" value="NAD(P)-binding Rossmann-like Domain"/>
    <property type="match status" value="1"/>
</dbReference>
<dbReference type="EMBL" id="POUW01000001">
    <property type="protein sequence ID" value="PNG07998.1"/>
    <property type="molecule type" value="Genomic_DNA"/>
</dbReference>
<dbReference type="FunFam" id="3.40.50.720:FF:000311">
    <property type="entry name" value="Ornithine cyclodeaminase"/>
    <property type="match status" value="1"/>
</dbReference>
<dbReference type="NCBIfam" id="NF004793">
    <property type="entry name" value="PRK06141.1"/>
    <property type="match status" value="1"/>
</dbReference>